<reference evidence="4 5" key="1">
    <citation type="submission" date="2014-09" db="EMBL/GenBank/DDBJ databases">
        <title>Alistipes sp. 627, sp. nov., a novel member of the family Rikenellaceae isolated from human faeces.</title>
        <authorList>
            <person name="Shkoporov A.N."/>
            <person name="Chaplin A.V."/>
            <person name="Motuzova O.V."/>
            <person name="Kafarskaia L.I."/>
            <person name="Khokhlova E.V."/>
            <person name="Efimov B.A."/>
        </authorList>
    </citation>
    <scope>NUCLEOTIDE SEQUENCE [LARGE SCALE GENOMIC DNA]</scope>
    <source>
        <strain evidence="4 5">627</strain>
    </source>
</reference>
<name>A0ABR4YKU1_9BACT</name>
<dbReference type="EMBL" id="JRGF01000002">
    <property type="protein sequence ID" value="KHE42869.1"/>
    <property type="molecule type" value="Genomic_DNA"/>
</dbReference>
<feature type="domain" description="tRNA/rRNA methyltransferase SpoU type" evidence="3">
    <location>
        <begin position="25"/>
        <end position="167"/>
    </location>
</feature>
<dbReference type="Gene3D" id="3.40.1280.10">
    <property type="match status" value="1"/>
</dbReference>
<organism evidence="4 5">
    <name type="scientific">Alistipes inops</name>
    <dbReference type="NCBI Taxonomy" id="1501391"/>
    <lineage>
        <taxon>Bacteria</taxon>
        <taxon>Pseudomonadati</taxon>
        <taxon>Bacteroidota</taxon>
        <taxon>Bacteroidia</taxon>
        <taxon>Bacteroidales</taxon>
        <taxon>Rikenellaceae</taxon>
        <taxon>Alistipes</taxon>
    </lineage>
</organism>
<evidence type="ECO:0000256" key="1">
    <source>
        <dbReference type="ARBA" id="ARBA00022603"/>
    </source>
</evidence>
<evidence type="ECO:0000313" key="5">
    <source>
        <dbReference type="Proteomes" id="UP000030889"/>
    </source>
</evidence>
<evidence type="ECO:0000259" key="3">
    <source>
        <dbReference type="Pfam" id="PF00588"/>
    </source>
</evidence>
<accession>A0ABR4YKU1</accession>
<dbReference type="PANTHER" id="PTHR46429:SF1">
    <property type="entry name" value="23S RRNA (GUANOSINE-2'-O-)-METHYLTRANSFERASE RLMB"/>
    <property type="match status" value="1"/>
</dbReference>
<keyword evidence="5" id="KW-1185">Reference proteome</keyword>
<dbReference type="RefSeq" id="WP_022063149.1">
    <property type="nucleotide sequence ID" value="NZ_JRGF01000002.1"/>
</dbReference>
<evidence type="ECO:0000313" key="4">
    <source>
        <dbReference type="EMBL" id="KHE42869.1"/>
    </source>
</evidence>
<dbReference type="InterPro" id="IPR029026">
    <property type="entry name" value="tRNA_m1G_MTases_N"/>
</dbReference>
<dbReference type="GO" id="GO:0008168">
    <property type="term" value="F:methyltransferase activity"/>
    <property type="evidence" value="ECO:0007669"/>
    <property type="project" value="UniProtKB-KW"/>
</dbReference>
<evidence type="ECO:0000256" key="2">
    <source>
        <dbReference type="ARBA" id="ARBA00022679"/>
    </source>
</evidence>
<dbReference type="Proteomes" id="UP000030889">
    <property type="component" value="Unassembled WGS sequence"/>
</dbReference>
<dbReference type="InterPro" id="IPR029028">
    <property type="entry name" value="Alpha/beta_knot_MTases"/>
</dbReference>
<keyword evidence="2" id="KW-0808">Transferase</keyword>
<keyword evidence="1 4" id="KW-0489">Methyltransferase</keyword>
<protein>
    <submittedName>
        <fullName evidence="4">RNA methyltransferase</fullName>
    </submittedName>
</protein>
<proteinExistence type="predicted"/>
<sequence>MKKTTNEELHRPSAEEYARMRKMPVTVVLDNIRSLNNVGSFFRTCDAFAVERLLLCGITGTPPSREIHKTALGAENTVAWQYFESTAEAVESLRREGYVALAVEQAEGAVMLEDFRPGAGQRYALVFGNEVEGVAQEVADMCDGAVEIPQAGTKHSLNVAVAGGAVLWHLFAGYISEKKAADETV</sequence>
<dbReference type="SUPFAM" id="SSF75217">
    <property type="entry name" value="alpha/beta knot"/>
    <property type="match status" value="1"/>
</dbReference>
<dbReference type="InterPro" id="IPR001537">
    <property type="entry name" value="SpoU_MeTrfase"/>
</dbReference>
<comment type="caution">
    <text evidence="4">The sequence shown here is derived from an EMBL/GenBank/DDBJ whole genome shotgun (WGS) entry which is preliminary data.</text>
</comment>
<dbReference type="PANTHER" id="PTHR46429">
    <property type="entry name" value="23S RRNA (GUANOSINE-2'-O-)-METHYLTRANSFERASE RLMB"/>
    <property type="match status" value="1"/>
</dbReference>
<dbReference type="InterPro" id="IPR004441">
    <property type="entry name" value="rRNA_MeTrfase_TrmH"/>
</dbReference>
<gene>
    <name evidence="4" type="ORF">LG35_02415</name>
</gene>
<dbReference type="Pfam" id="PF00588">
    <property type="entry name" value="SpoU_methylase"/>
    <property type="match status" value="1"/>
</dbReference>
<dbReference type="GO" id="GO:0032259">
    <property type="term" value="P:methylation"/>
    <property type="evidence" value="ECO:0007669"/>
    <property type="project" value="UniProtKB-KW"/>
</dbReference>
<dbReference type="CDD" id="cd18097">
    <property type="entry name" value="SpoU-like"/>
    <property type="match status" value="1"/>
</dbReference>